<evidence type="ECO:0000313" key="5">
    <source>
        <dbReference type="Proteomes" id="UP000811481"/>
    </source>
</evidence>
<dbReference type="PANTHER" id="PTHR11079">
    <property type="entry name" value="CYTOSINE DEAMINASE FAMILY MEMBER"/>
    <property type="match status" value="1"/>
</dbReference>
<evidence type="ECO:0000259" key="3">
    <source>
        <dbReference type="PROSITE" id="PS51747"/>
    </source>
</evidence>
<dbReference type="InterPro" id="IPR002125">
    <property type="entry name" value="CMP_dCMP_dom"/>
</dbReference>
<name>A0ABS5K2P9_9MOLU</name>
<feature type="domain" description="CMP/dCMP-type deaminase" evidence="3">
    <location>
        <begin position="5"/>
        <end position="114"/>
    </location>
</feature>
<sequence length="159" mass="18192">MENQSKNIFFMKAALKEARKAYLKKEVPVGAVVVLNDKIIARAHNNRHQKNFFFGHAEFLVLIKANKKLKTRRLNNISVYVTLEPCLMCTGALIQAGVKKLYYGASDFKTYSMENMNSSLSIFSSYKVIAKSGFLAPESSDLLKHFFQKLRQKDDFQKT</sequence>
<dbReference type="SUPFAM" id="SSF53927">
    <property type="entry name" value="Cytidine deaminase-like"/>
    <property type="match status" value="1"/>
</dbReference>
<keyword evidence="1" id="KW-0479">Metal-binding</keyword>
<proteinExistence type="predicted"/>
<dbReference type="InterPro" id="IPR016193">
    <property type="entry name" value="Cytidine_deaminase-like"/>
</dbReference>
<comment type="caution">
    <text evidence="4">The sequence shown here is derived from an EMBL/GenBank/DDBJ whole genome shotgun (WGS) entry which is preliminary data.</text>
</comment>
<dbReference type="RefSeq" id="WP_212330670.1">
    <property type="nucleotide sequence ID" value="NZ_JAGVRH010000001.1"/>
</dbReference>
<gene>
    <name evidence="4" type="ORF">J8J04_00185</name>
</gene>
<protein>
    <submittedName>
        <fullName evidence="4">Nucleoside deaminase</fullName>
    </submittedName>
</protein>
<dbReference type="Proteomes" id="UP000811481">
    <property type="component" value="Unassembled WGS sequence"/>
</dbReference>
<dbReference type="CDD" id="cd01285">
    <property type="entry name" value="nucleoside_deaminase"/>
    <property type="match status" value="1"/>
</dbReference>
<reference evidence="4" key="1">
    <citation type="submission" date="2021-04" db="EMBL/GenBank/DDBJ databases">
        <title>Draft genome sequence of StrPh-CL8, a phytoplasma strain causing strawberry phyllody in Chile.</title>
        <authorList>
            <person name="Cui W."/>
            <person name="Zamorano A."/>
            <person name="Fiore N."/>
        </authorList>
    </citation>
    <scope>NUCLEOTIDE SEQUENCE [LARGE SCALE GENOMIC DNA]</scope>
    <source>
        <strain evidence="4">StrPh-Cl</strain>
    </source>
</reference>
<evidence type="ECO:0000313" key="4">
    <source>
        <dbReference type="EMBL" id="MBS2126145.1"/>
    </source>
</evidence>
<evidence type="ECO:0000256" key="2">
    <source>
        <dbReference type="ARBA" id="ARBA00022833"/>
    </source>
</evidence>
<dbReference type="PROSITE" id="PS00903">
    <property type="entry name" value="CYT_DCMP_DEAMINASES_1"/>
    <property type="match status" value="1"/>
</dbReference>
<dbReference type="InterPro" id="IPR016192">
    <property type="entry name" value="APOBEC/CMP_deaminase_Zn-bd"/>
</dbReference>
<evidence type="ECO:0000256" key="1">
    <source>
        <dbReference type="ARBA" id="ARBA00022723"/>
    </source>
</evidence>
<dbReference type="Pfam" id="PF14437">
    <property type="entry name" value="MafB19-deam"/>
    <property type="match status" value="1"/>
</dbReference>
<keyword evidence="2" id="KW-0862">Zinc</keyword>
<dbReference type="InterPro" id="IPR058535">
    <property type="entry name" value="MafB19-deam"/>
</dbReference>
<organism evidence="4 5">
    <name type="scientific">'Fragaria x ananassa' phyllody phytoplasma</name>
    <dbReference type="NCBI Taxonomy" id="2358428"/>
    <lineage>
        <taxon>Bacteria</taxon>
        <taxon>Bacillati</taxon>
        <taxon>Mycoplasmatota</taxon>
        <taxon>Mollicutes</taxon>
        <taxon>Acholeplasmatales</taxon>
        <taxon>Acholeplasmataceae</taxon>
        <taxon>Candidatus Phytoplasma</taxon>
        <taxon>16SrXIII (Mexican periwinkle virescence group)</taxon>
    </lineage>
</organism>
<accession>A0ABS5K2P9</accession>
<keyword evidence="5" id="KW-1185">Reference proteome</keyword>
<dbReference type="PANTHER" id="PTHR11079:SF179">
    <property type="entry name" value="TRNA(ADENINE(34)) DEAMINASE, CHLOROPLASTIC"/>
    <property type="match status" value="1"/>
</dbReference>
<dbReference type="PROSITE" id="PS51747">
    <property type="entry name" value="CYT_DCMP_DEAMINASES_2"/>
    <property type="match status" value="1"/>
</dbReference>
<dbReference type="Gene3D" id="3.40.140.10">
    <property type="entry name" value="Cytidine Deaminase, domain 2"/>
    <property type="match status" value="1"/>
</dbReference>
<dbReference type="EMBL" id="JAGVRH010000001">
    <property type="protein sequence ID" value="MBS2126145.1"/>
    <property type="molecule type" value="Genomic_DNA"/>
</dbReference>